<dbReference type="AlphaFoldDB" id="A0A1S4F0F0"/>
<protein>
    <submittedName>
        <fullName evidence="1">Uncharacterized protein</fullName>
    </submittedName>
</protein>
<dbReference type="PANTHER" id="PTHR46455:SF4">
    <property type="entry name" value="GH11294P"/>
    <property type="match status" value="1"/>
</dbReference>
<accession>A0A1S4F0F0</accession>
<dbReference type="GO" id="GO:0008170">
    <property type="term" value="F:N-methyltransferase activity"/>
    <property type="evidence" value="ECO:0007669"/>
    <property type="project" value="UniProtKB-ARBA"/>
</dbReference>
<dbReference type="InParanoid" id="A0A1S4F0F0"/>
<dbReference type="Pfam" id="PF00856">
    <property type="entry name" value="SET"/>
    <property type="match status" value="1"/>
</dbReference>
<dbReference type="GO" id="GO:0008276">
    <property type="term" value="F:protein methyltransferase activity"/>
    <property type="evidence" value="ECO:0007669"/>
    <property type="project" value="UniProtKB-ARBA"/>
</dbReference>
<dbReference type="Gene3D" id="1.10.220.160">
    <property type="match status" value="1"/>
</dbReference>
<dbReference type="PROSITE" id="PS50865">
    <property type="entry name" value="ZF_MYND_2"/>
    <property type="match status" value="1"/>
</dbReference>
<dbReference type="Pfam" id="PF01753">
    <property type="entry name" value="zf-MYND"/>
    <property type="match status" value="1"/>
</dbReference>
<dbReference type="InterPro" id="IPR046341">
    <property type="entry name" value="SET_dom_sf"/>
</dbReference>
<dbReference type="VEuPathDB" id="VectorBase:AAEL001936"/>
<dbReference type="Proteomes" id="UP000008820">
    <property type="component" value="Chromosome 3"/>
</dbReference>
<dbReference type="OrthoDB" id="5952526at2759"/>
<dbReference type="FunCoup" id="A0A1S4F0F0">
    <property type="interactions" value="17"/>
</dbReference>
<dbReference type="EnsemblMetazoa" id="AAEL001936-RA">
    <property type="protein sequence ID" value="AAEL001936-PA"/>
    <property type="gene ID" value="AAEL001936"/>
</dbReference>
<gene>
    <name evidence="1" type="primary">5572995</name>
</gene>
<evidence type="ECO:0000313" key="1">
    <source>
        <dbReference type="EnsemblMetazoa" id="AAEL001936-PA"/>
    </source>
</evidence>
<dbReference type="CDD" id="cd20071">
    <property type="entry name" value="SET_SMYD"/>
    <property type="match status" value="1"/>
</dbReference>
<dbReference type="Gene3D" id="6.10.140.2220">
    <property type="match status" value="2"/>
</dbReference>
<proteinExistence type="predicted"/>
<reference evidence="1 2" key="1">
    <citation type="submission" date="2017-06" db="EMBL/GenBank/DDBJ databases">
        <title>Aedes aegypti genome working group (AGWG) sequencing and assembly.</title>
        <authorList>
            <consortium name="Aedes aegypti Genome Working Group (AGWG)"/>
            <person name="Matthews B.J."/>
        </authorList>
    </citation>
    <scope>NUCLEOTIDE SEQUENCE [LARGE SCALE GENOMIC DNA]</scope>
    <source>
        <strain evidence="1 2">LVP_AGWG</strain>
    </source>
</reference>
<dbReference type="GO" id="GO:0008757">
    <property type="term" value="F:S-adenosylmethionine-dependent methyltransferase activity"/>
    <property type="evidence" value="ECO:0007669"/>
    <property type="project" value="UniProtKB-ARBA"/>
</dbReference>
<dbReference type="InterPro" id="IPR001214">
    <property type="entry name" value="SET_dom"/>
</dbReference>
<dbReference type="Gene3D" id="2.170.270.10">
    <property type="entry name" value="SET domain"/>
    <property type="match status" value="1"/>
</dbReference>
<reference evidence="1" key="2">
    <citation type="submission" date="2020-05" db="UniProtKB">
        <authorList>
            <consortium name="EnsemblMetazoa"/>
        </authorList>
    </citation>
    <scope>IDENTIFICATION</scope>
    <source>
        <strain evidence="1">LVP_AGWG</strain>
    </source>
</reference>
<organism evidence="1 2">
    <name type="scientific">Aedes aegypti</name>
    <name type="common">Yellowfever mosquito</name>
    <name type="synonym">Culex aegypti</name>
    <dbReference type="NCBI Taxonomy" id="7159"/>
    <lineage>
        <taxon>Eukaryota</taxon>
        <taxon>Metazoa</taxon>
        <taxon>Ecdysozoa</taxon>
        <taxon>Arthropoda</taxon>
        <taxon>Hexapoda</taxon>
        <taxon>Insecta</taxon>
        <taxon>Pterygota</taxon>
        <taxon>Neoptera</taxon>
        <taxon>Endopterygota</taxon>
        <taxon>Diptera</taxon>
        <taxon>Nematocera</taxon>
        <taxon>Culicoidea</taxon>
        <taxon>Culicidae</taxon>
        <taxon>Culicinae</taxon>
        <taxon>Aedini</taxon>
        <taxon>Aedes</taxon>
        <taxon>Stegomyia</taxon>
    </lineage>
</organism>
<dbReference type="SUPFAM" id="SSF82199">
    <property type="entry name" value="SET domain"/>
    <property type="match status" value="1"/>
</dbReference>
<dbReference type="PROSITE" id="PS50280">
    <property type="entry name" value="SET"/>
    <property type="match status" value="1"/>
</dbReference>
<evidence type="ECO:0000313" key="2">
    <source>
        <dbReference type="Proteomes" id="UP000008820"/>
    </source>
</evidence>
<dbReference type="InterPro" id="IPR002893">
    <property type="entry name" value="Znf_MYND"/>
</dbReference>
<dbReference type="InterPro" id="IPR053010">
    <property type="entry name" value="SET_SmydA-8"/>
</dbReference>
<name>A0A1S4F0F0_AEDAE</name>
<dbReference type="PANTHER" id="PTHR46455">
    <property type="entry name" value="SET AND MYND DOMAIN CONTAINING, ARTHROPOD-SPECIFIC, MEMBER 4, ISOFORM A"/>
    <property type="match status" value="1"/>
</dbReference>
<sequence length="546" mass="61860">MVSDTEGASACPSKSSGELEVHGGICPVCNQPAKKRCSGCSAAYYCSVEHQRQDWKNHKNVCHPFKICSDERYGRYMMATKDIKAGDVVLKESPLVYGPAQITKPVCVGCLQGLTENQFLECERCGWPVCKRECQDHPSHKAECKFTIARGSKMQLRHFYNPHPVYQCLIPLRCLLLAERDPAKWQALIKLESHEEQRRGSEQWRNDREGVARLIPRFFKCENKWSEDEILKIVGILQVNGHEVPLTEPPSVAIYNNASMLEHSCRPNLSKSFTSKKEIVFWAPNPIKQGERLSISYSDVLWGTANRQDHLQQTKLFRCTCVRCLDPTEFGTYLSALKCSGFKKDSNCSGMLLPENLKNWYGGYICNKCRGLVDGKEITNILDRARVDHEAMQKDNEQHCHKYIAHYGRWLGPNHYLLVDVKISLSQIMGGGDPNAIQKISDEDLMTKMKICQELIDVFQRVCPAEARVIGTTRFELHAALAEFARRGVESMNSAVRSALEDSLYNAEECVRMLSHEPDDLPESKICEQARINVSSLRVLLGLQEG</sequence>
<keyword evidence="2" id="KW-1185">Reference proteome</keyword>